<dbReference type="RefSeq" id="WP_301663749.1">
    <property type="nucleotide sequence ID" value="NZ_VCYH01000004.1"/>
</dbReference>
<keyword evidence="2" id="KW-1185">Reference proteome</keyword>
<protein>
    <submittedName>
        <fullName evidence="1">Uncharacterized protein</fullName>
    </submittedName>
</protein>
<dbReference type="Proteomes" id="UP001168338">
    <property type="component" value="Unassembled WGS sequence"/>
</dbReference>
<evidence type="ECO:0000313" key="2">
    <source>
        <dbReference type="Proteomes" id="UP001168338"/>
    </source>
</evidence>
<dbReference type="EMBL" id="VCYH01000004">
    <property type="protein sequence ID" value="MDN7024630.1"/>
    <property type="molecule type" value="Genomic_DNA"/>
</dbReference>
<proteinExistence type="predicted"/>
<gene>
    <name evidence="1" type="ORF">FGU65_06965</name>
</gene>
<comment type="caution">
    <text evidence="1">The sequence shown here is derived from an EMBL/GenBank/DDBJ whole genome shotgun (WGS) entry which is preliminary data.</text>
</comment>
<organism evidence="1 2">
    <name type="scientific">Methanoculleus frigidifontis</name>
    <dbReference type="NCBI Taxonomy" id="2584085"/>
    <lineage>
        <taxon>Archaea</taxon>
        <taxon>Methanobacteriati</taxon>
        <taxon>Methanobacteriota</taxon>
        <taxon>Stenosarchaea group</taxon>
        <taxon>Methanomicrobia</taxon>
        <taxon>Methanomicrobiales</taxon>
        <taxon>Methanomicrobiaceae</taxon>
        <taxon>Methanoculleus</taxon>
    </lineage>
</organism>
<sequence>MAPGTPLLCRLGLHKWGRKRGYNEYASNVVEWEQRCERCGKRKHWIETKKGRRSSGRNL</sequence>
<accession>A0ABT8M9M7</accession>
<evidence type="ECO:0000313" key="1">
    <source>
        <dbReference type="EMBL" id="MDN7024630.1"/>
    </source>
</evidence>
<name>A0ABT8M9M7_9EURY</name>
<reference evidence="1" key="1">
    <citation type="submission" date="2019-05" db="EMBL/GenBank/DDBJ databases">
        <title>Methanoculleus sp. FWC-SCC1, a methanogenic archaeon isolated from deep marine cold seep.</title>
        <authorList>
            <person name="Chen Y.-W."/>
            <person name="Chen S.-C."/>
            <person name="Teng N.-H."/>
            <person name="Lai M.-C."/>
        </authorList>
    </citation>
    <scope>NUCLEOTIDE SEQUENCE</scope>
    <source>
        <strain evidence="1">FWC-SCC1</strain>
    </source>
</reference>